<evidence type="ECO:0000256" key="1">
    <source>
        <dbReference type="SAM" id="Phobius"/>
    </source>
</evidence>
<dbReference type="SUPFAM" id="SSF47413">
    <property type="entry name" value="lambda repressor-like DNA-binding domains"/>
    <property type="match status" value="1"/>
</dbReference>
<protein>
    <submittedName>
        <fullName evidence="3">Transcriptional regulator</fullName>
    </submittedName>
</protein>
<feature type="domain" description="HTH cro/C1-type" evidence="2">
    <location>
        <begin position="67"/>
        <end position="122"/>
    </location>
</feature>
<sequence length="235" mass="26055">MVNRHVCHVSSVPALANKVHVVNHKSGGRFKNRSQNFREIQQLNGDGEKVSALTDLQPYLDEYPAKLRKAKNASGFTLQELSDLSGVPYNNICDTNAGRVKHPLLFYAAATCKVLNLSLNELVGLDEQPDTQYVHEMELENVRLSGEVKHLQEMNAGMKKQVETHTRTIYMLIGVCSILLCAVVWYVIFDIQVESAGIFRSAGTSVFAGVLALILNASVATIIYAFKSIYKGKKK</sequence>
<organism evidence="3">
    <name type="scientific">Siphoviridae sp. ctrCv3</name>
    <dbReference type="NCBI Taxonomy" id="2827954"/>
    <lineage>
        <taxon>Viruses</taxon>
        <taxon>Duplodnaviria</taxon>
        <taxon>Heunggongvirae</taxon>
        <taxon>Uroviricota</taxon>
        <taxon>Caudoviricetes</taxon>
    </lineage>
</organism>
<keyword evidence="1" id="KW-0472">Membrane</keyword>
<dbReference type="GO" id="GO:0003677">
    <property type="term" value="F:DNA binding"/>
    <property type="evidence" value="ECO:0007669"/>
    <property type="project" value="InterPro"/>
</dbReference>
<reference evidence="3" key="1">
    <citation type="journal article" date="2021" name="Proc. Natl. Acad. Sci. U.S.A.">
        <title>A Catalog of Tens of Thousands of Viruses from Human Metagenomes Reveals Hidden Associations with Chronic Diseases.</title>
        <authorList>
            <person name="Tisza M.J."/>
            <person name="Buck C.B."/>
        </authorList>
    </citation>
    <scope>NUCLEOTIDE SEQUENCE</scope>
    <source>
        <strain evidence="3">CtrCv3</strain>
    </source>
</reference>
<dbReference type="InterPro" id="IPR001387">
    <property type="entry name" value="Cro/C1-type_HTH"/>
</dbReference>
<proteinExistence type="predicted"/>
<dbReference type="PROSITE" id="PS50943">
    <property type="entry name" value="HTH_CROC1"/>
    <property type="match status" value="1"/>
</dbReference>
<accession>A0A8S5SCP3</accession>
<keyword evidence="1" id="KW-1133">Transmembrane helix</keyword>
<evidence type="ECO:0000313" key="3">
    <source>
        <dbReference type="EMBL" id="DAF48718.1"/>
    </source>
</evidence>
<dbReference type="Gene3D" id="1.10.260.40">
    <property type="entry name" value="lambda repressor-like DNA-binding domains"/>
    <property type="match status" value="1"/>
</dbReference>
<feature type="transmembrane region" description="Helical" evidence="1">
    <location>
        <begin position="168"/>
        <end position="189"/>
    </location>
</feature>
<dbReference type="EMBL" id="BK032572">
    <property type="protein sequence ID" value="DAF48718.1"/>
    <property type="molecule type" value="Genomic_DNA"/>
</dbReference>
<evidence type="ECO:0000259" key="2">
    <source>
        <dbReference type="PROSITE" id="PS50943"/>
    </source>
</evidence>
<name>A0A8S5SCP3_9CAUD</name>
<feature type="transmembrane region" description="Helical" evidence="1">
    <location>
        <begin position="201"/>
        <end position="226"/>
    </location>
</feature>
<dbReference type="InterPro" id="IPR010982">
    <property type="entry name" value="Lambda_DNA-bd_dom_sf"/>
</dbReference>
<keyword evidence="1" id="KW-0812">Transmembrane</keyword>